<feature type="transmembrane region" description="Helical" evidence="1">
    <location>
        <begin position="115"/>
        <end position="142"/>
    </location>
</feature>
<protein>
    <submittedName>
        <fullName evidence="2">Expressed protein</fullName>
    </submittedName>
</protein>
<feature type="transmembrane region" description="Helical" evidence="1">
    <location>
        <begin position="149"/>
        <end position="173"/>
    </location>
</feature>
<proteinExistence type="predicted"/>
<organism evidence="2 3">
    <name type="scientific">Phakopsora pachyrhizi</name>
    <name type="common">Asian soybean rust disease fungus</name>
    <dbReference type="NCBI Taxonomy" id="170000"/>
    <lineage>
        <taxon>Eukaryota</taxon>
        <taxon>Fungi</taxon>
        <taxon>Dikarya</taxon>
        <taxon>Basidiomycota</taxon>
        <taxon>Pucciniomycotina</taxon>
        <taxon>Pucciniomycetes</taxon>
        <taxon>Pucciniales</taxon>
        <taxon>Phakopsoraceae</taxon>
        <taxon>Phakopsora</taxon>
    </lineage>
</organism>
<feature type="non-terminal residue" evidence="2">
    <location>
        <position position="181"/>
    </location>
</feature>
<feature type="non-terminal residue" evidence="2">
    <location>
        <position position="1"/>
    </location>
</feature>
<evidence type="ECO:0000313" key="3">
    <source>
        <dbReference type="Proteomes" id="UP001153365"/>
    </source>
</evidence>
<dbReference type="Proteomes" id="UP001153365">
    <property type="component" value="Unassembled WGS sequence"/>
</dbReference>
<name>A0AAV0AGW3_PHAPC</name>
<dbReference type="AlphaFoldDB" id="A0AAV0AGW3"/>
<evidence type="ECO:0000256" key="1">
    <source>
        <dbReference type="SAM" id="Phobius"/>
    </source>
</evidence>
<gene>
    <name evidence="2" type="ORF">PPACK8108_LOCUS1995</name>
</gene>
<keyword evidence="1" id="KW-0812">Transmembrane</keyword>
<keyword evidence="1" id="KW-0472">Membrane</keyword>
<comment type="caution">
    <text evidence="2">The sequence shown here is derived from an EMBL/GenBank/DDBJ whole genome shotgun (WGS) entry which is preliminary data.</text>
</comment>
<accession>A0AAV0AGW3</accession>
<keyword evidence="1" id="KW-1133">Transmembrane helix</keyword>
<reference evidence="2" key="1">
    <citation type="submission" date="2022-06" db="EMBL/GenBank/DDBJ databases">
        <authorList>
            <consortium name="SYNGENTA / RWTH Aachen University"/>
        </authorList>
    </citation>
    <scope>NUCLEOTIDE SEQUENCE</scope>
</reference>
<evidence type="ECO:0000313" key="2">
    <source>
        <dbReference type="EMBL" id="CAH7667588.1"/>
    </source>
</evidence>
<dbReference type="EMBL" id="CALTRL010000343">
    <property type="protein sequence ID" value="CAH7667588.1"/>
    <property type="molecule type" value="Genomic_DNA"/>
</dbReference>
<sequence>MSDRNNPPLEQLIDPSLFQDLPGLIALFGPPMDTVPTHPSLPEPEISSEPIQLTLTPVTAPYTPPPTPSSNPTVAVCDIPVPGYPVVLAPHLVNAPEPVSGKQLFSLFSFPPPFFYIYFHFLSFFLVSLLLLLFFLLLLFYVRLLISVFFFYFILLSSSHFLFYIYIYTPIVIQIPSPPSS</sequence>
<keyword evidence="3" id="KW-1185">Reference proteome</keyword>